<evidence type="ECO:0000256" key="1">
    <source>
        <dbReference type="ARBA" id="ARBA00012493"/>
    </source>
</evidence>
<evidence type="ECO:0000256" key="2">
    <source>
        <dbReference type="ARBA" id="ARBA00022679"/>
    </source>
</evidence>
<feature type="domain" description="Reverse transcriptase" evidence="10">
    <location>
        <begin position="18"/>
        <end position="229"/>
    </location>
</feature>
<proteinExistence type="inferred from homology"/>
<organism evidence="11 12">
    <name type="scientific">Butyrivibrio proteoclasticus</name>
    <dbReference type="NCBI Taxonomy" id="43305"/>
    <lineage>
        <taxon>Bacteria</taxon>
        <taxon>Bacillati</taxon>
        <taxon>Bacillota</taxon>
        <taxon>Clostridia</taxon>
        <taxon>Lachnospirales</taxon>
        <taxon>Lachnospiraceae</taxon>
        <taxon>Butyrivibrio</taxon>
    </lineage>
</organism>
<evidence type="ECO:0000313" key="12">
    <source>
        <dbReference type="Proteomes" id="UP000182624"/>
    </source>
</evidence>
<dbReference type="GO" id="GO:0046872">
    <property type="term" value="F:metal ion binding"/>
    <property type="evidence" value="ECO:0007669"/>
    <property type="project" value="UniProtKB-KW"/>
</dbReference>
<gene>
    <name evidence="11" type="ORF">SAMN04487928_14018</name>
</gene>
<evidence type="ECO:0000256" key="5">
    <source>
        <dbReference type="ARBA" id="ARBA00022842"/>
    </source>
</evidence>
<dbReference type="PROSITE" id="PS50878">
    <property type="entry name" value="RT_POL"/>
    <property type="match status" value="1"/>
</dbReference>
<dbReference type="GO" id="GO:0003964">
    <property type="term" value="F:RNA-directed DNA polymerase activity"/>
    <property type="evidence" value="ECO:0007669"/>
    <property type="project" value="UniProtKB-KW"/>
</dbReference>
<sequence length="303" mass="34847">MVVYRELSSLCHDLGYSARALYTLSNSVAEHYHDVMIPKANGEQRLLHVPDKFMKSVQKSIARNLLAYEEISPYAMAYRPGGSTRANARPHVGAPMVMKLDVRKFFDHITYPTVKEKVFSSEKYSESNRVLLSVLCVYSHTTPQGAPTSPAISNIIMRDFDNRVGDWCDKRNISYTRYCDDLTFSGEFNPSEVKTFVKEELFKEGFFLNSRKTVVLRNGQRKEITGIVVNEKASVPAEYKKRIRQELFYCQKYGIDEHVKRLGLCESGESYARKLLGRINYVLSVEPENEEMKRGRTNLLLRL</sequence>
<evidence type="ECO:0000256" key="4">
    <source>
        <dbReference type="ARBA" id="ARBA00022723"/>
    </source>
</evidence>
<keyword evidence="4" id="KW-0479">Metal-binding</keyword>
<comment type="similarity">
    <text evidence="8">Belongs to the bacterial reverse transcriptase family.</text>
</comment>
<dbReference type="EC" id="2.7.7.49" evidence="1"/>
<dbReference type="InterPro" id="IPR000123">
    <property type="entry name" value="Reverse_transcriptase_msDNA"/>
</dbReference>
<keyword evidence="7" id="KW-0051">Antiviral defense</keyword>
<dbReference type="Pfam" id="PF00078">
    <property type="entry name" value="RVT_1"/>
    <property type="match status" value="1"/>
</dbReference>
<dbReference type="CDD" id="cd03487">
    <property type="entry name" value="RT_Bac_retron_II"/>
    <property type="match status" value="1"/>
</dbReference>
<keyword evidence="12" id="KW-1185">Reference proteome</keyword>
<reference evidence="12" key="1">
    <citation type="submission" date="2016-10" db="EMBL/GenBank/DDBJ databases">
        <authorList>
            <person name="Varghese N."/>
            <person name="Submissions S."/>
        </authorList>
    </citation>
    <scope>NUCLEOTIDE SEQUENCE [LARGE SCALE GENOMIC DNA]</scope>
    <source>
        <strain evidence="12">P18</strain>
    </source>
</reference>
<dbReference type="OrthoDB" id="9788687at2"/>
<dbReference type="InterPro" id="IPR051083">
    <property type="entry name" value="GrpII_Intron_Splice-Mob/Def"/>
</dbReference>
<dbReference type="RefSeq" id="WP_074891648.1">
    <property type="nucleotide sequence ID" value="NZ_FOXO01000040.1"/>
</dbReference>
<dbReference type="GO" id="GO:0003723">
    <property type="term" value="F:RNA binding"/>
    <property type="evidence" value="ECO:0007669"/>
    <property type="project" value="InterPro"/>
</dbReference>
<keyword evidence="6 11" id="KW-0695">RNA-directed DNA polymerase</keyword>
<evidence type="ECO:0000256" key="7">
    <source>
        <dbReference type="ARBA" id="ARBA00023118"/>
    </source>
</evidence>
<evidence type="ECO:0000313" key="11">
    <source>
        <dbReference type="EMBL" id="SFQ38619.1"/>
    </source>
</evidence>
<evidence type="ECO:0000259" key="10">
    <source>
        <dbReference type="PROSITE" id="PS50878"/>
    </source>
</evidence>
<protein>
    <recommendedName>
        <fullName evidence="1">RNA-directed DNA polymerase</fullName>
        <ecNumber evidence="1">2.7.7.49</ecNumber>
    </recommendedName>
</protein>
<comment type="catalytic activity">
    <reaction evidence="9">
        <text>DNA(n) + a 2'-deoxyribonucleoside 5'-triphosphate = DNA(n+1) + diphosphate</text>
        <dbReference type="Rhea" id="RHEA:22508"/>
        <dbReference type="Rhea" id="RHEA-COMP:17339"/>
        <dbReference type="Rhea" id="RHEA-COMP:17340"/>
        <dbReference type="ChEBI" id="CHEBI:33019"/>
        <dbReference type="ChEBI" id="CHEBI:61560"/>
        <dbReference type="ChEBI" id="CHEBI:173112"/>
        <dbReference type="EC" id="2.7.7.49"/>
    </reaction>
</comment>
<dbReference type="SUPFAM" id="SSF56672">
    <property type="entry name" value="DNA/RNA polymerases"/>
    <property type="match status" value="1"/>
</dbReference>
<dbReference type="Proteomes" id="UP000182624">
    <property type="component" value="Unassembled WGS sequence"/>
</dbReference>
<keyword evidence="5" id="KW-0460">Magnesium</keyword>
<accession>A0A1I5Y369</accession>
<name>A0A1I5Y369_9FIRM</name>
<evidence type="ECO:0000256" key="8">
    <source>
        <dbReference type="ARBA" id="ARBA00034120"/>
    </source>
</evidence>
<keyword evidence="2" id="KW-0808">Transferase</keyword>
<dbReference type="EMBL" id="FOXO01000040">
    <property type="protein sequence ID" value="SFQ38619.1"/>
    <property type="molecule type" value="Genomic_DNA"/>
</dbReference>
<dbReference type="PRINTS" id="PR00866">
    <property type="entry name" value="RNADNAPOLMS"/>
</dbReference>
<dbReference type="PANTHER" id="PTHR34047:SF7">
    <property type="entry name" value="RNA-DIRECTED DNA POLYMERASE"/>
    <property type="match status" value="1"/>
</dbReference>
<evidence type="ECO:0000256" key="9">
    <source>
        <dbReference type="ARBA" id="ARBA00048173"/>
    </source>
</evidence>
<evidence type="ECO:0000256" key="6">
    <source>
        <dbReference type="ARBA" id="ARBA00022918"/>
    </source>
</evidence>
<dbReference type="InterPro" id="IPR043502">
    <property type="entry name" value="DNA/RNA_pol_sf"/>
</dbReference>
<dbReference type="InterPro" id="IPR000477">
    <property type="entry name" value="RT_dom"/>
</dbReference>
<dbReference type="PANTHER" id="PTHR34047">
    <property type="entry name" value="NUCLEAR INTRON MATURASE 1, MITOCHONDRIAL-RELATED"/>
    <property type="match status" value="1"/>
</dbReference>
<keyword evidence="3" id="KW-0548">Nucleotidyltransferase</keyword>
<dbReference type="GO" id="GO:0051607">
    <property type="term" value="P:defense response to virus"/>
    <property type="evidence" value="ECO:0007669"/>
    <property type="project" value="UniProtKB-KW"/>
</dbReference>
<dbReference type="AlphaFoldDB" id="A0A1I5Y369"/>
<evidence type="ECO:0000256" key="3">
    <source>
        <dbReference type="ARBA" id="ARBA00022695"/>
    </source>
</evidence>